<dbReference type="EMBL" id="JACCHJ010000001">
    <property type="protein sequence ID" value="NYK08502.1"/>
    <property type="molecule type" value="Genomic_DNA"/>
</dbReference>
<protein>
    <recommendedName>
        <fullName evidence="1">SnoaL-like domain-containing protein</fullName>
    </recommendedName>
</protein>
<accession>A0A853DH88</accession>
<organism evidence="2 3">
    <name type="scientific">Leifsonia naganoensis</name>
    <dbReference type="NCBI Taxonomy" id="150025"/>
    <lineage>
        <taxon>Bacteria</taxon>
        <taxon>Bacillati</taxon>
        <taxon>Actinomycetota</taxon>
        <taxon>Actinomycetes</taxon>
        <taxon>Micrococcales</taxon>
        <taxon>Microbacteriaceae</taxon>
        <taxon>Leifsonia</taxon>
    </lineage>
</organism>
<reference evidence="2 3" key="1">
    <citation type="submission" date="2020-07" db="EMBL/GenBank/DDBJ databases">
        <title>Sequencing the genomes of 1000 actinobacteria strains.</title>
        <authorList>
            <person name="Klenk H.-P."/>
        </authorList>
    </citation>
    <scope>NUCLEOTIDE SEQUENCE [LARGE SCALE GENOMIC DNA]</scope>
    <source>
        <strain evidence="2 3">DSM 15166</strain>
    </source>
</reference>
<dbReference type="SUPFAM" id="SSF54427">
    <property type="entry name" value="NTF2-like"/>
    <property type="match status" value="1"/>
</dbReference>
<dbReference type="InterPro" id="IPR037401">
    <property type="entry name" value="SnoaL-like"/>
</dbReference>
<gene>
    <name evidence="2" type="ORF">HNR14_000383</name>
</gene>
<evidence type="ECO:0000313" key="3">
    <source>
        <dbReference type="Proteomes" id="UP000521075"/>
    </source>
</evidence>
<dbReference type="Pfam" id="PF12680">
    <property type="entry name" value="SnoaL_2"/>
    <property type="match status" value="1"/>
</dbReference>
<proteinExistence type="predicted"/>
<sequence length="129" mass="13901">MTSNRDIIAAHYAASDRGDIEGMLAPLAPDARWTEMAGFPYAGTYIGPEEVAAGVFARIAAEWEGYTAAITELVDGGDTVVGLGTYSGTHRQSGRYFEARVAHVWRLADGRVVAFEQFTDTAKVRDALS</sequence>
<name>A0A853DH88_9MICO</name>
<keyword evidence="3" id="KW-1185">Reference proteome</keyword>
<dbReference type="InterPro" id="IPR032710">
    <property type="entry name" value="NTF2-like_dom_sf"/>
</dbReference>
<dbReference type="PANTHER" id="PTHR41252">
    <property type="entry name" value="BLR2505 PROTEIN"/>
    <property type="match status" value="1"/>
</dbReference>
<dbReference type="Gene3D" id="3.10.450.50">
    <property type="match status" value="1"/>
</dbReference>
<evidence type="ECO:0000259" key="1">
    <source>
        <dbReference type="Pfam" id="PF12680"/>
    </source>
</evidence>
<dbReference type="PANTHER" id="PTHR41252:SF1">
    <property type="entry name" value="BLR2505 PROTEIN"/>
    <property type="match status" value="1"/>
</dbReference>
<dbReference type="Proteomes" id="UP000521075">
    <property type="component" value="Unassembled WGS sequence"/>
</dbReference>
<dbReference type="RefSeq" id="WP_179699563.1">
    <property type="nucleotide sequence ID" value="NZ_BAAAHA010000002.1"/>
</dbReference>
<comment type="caution">
    <text evidence="2">The sequence shown here is derived from an EMBL/GenBank/DDBJ whole genome shotgun (WGS) entry which is preliminary data.</text>
</comment>
<evidence type="ECO:0000313" key="2">
    <source>
        <dbReference type="EMBL" id="NYK08502.1"/>
    </source>
</evidence>
<feature type="domain" description="SnoaL-like" evidence="1">
    <location>
        <begin position="9"/>
        <end position="114"/>
    </location>
</feature>
<dbReference type="AlphaFoldDB" id="A0A853DH88"/>